<comment type="caution">
    <text evidence="1">The sequence shown here is derived from an EMBL/GenBank/DDBJ whole genome shotgun (WGS) entry which is preliminary data.</text>
</comment>
<evidence type="ECO:0000313" key="2">
    <source>
        <dbReference type="Proteomes" id="UP000564677"/>
    </source>
</evidence>
<dbReference type="Proteomes" id="UP000564677">
    <property type="component" value="Unassembled WGS sequence"/>
</dbReference>
<name>A0A7X5UXU1_9SPHN</name>
<accession>A0A7X5UXU1</accession>
<sequence>MGLFDWLKRRARAQAPMPAPIALPAPAAAPEMEPEGLWQTGVEADRLWVRAPEGDRQAVTLEALAAVAIETSDTGPDGRGAWWLFYGPDEDVAFTLPLGARGEGAMVERIAALPGFRHDAYATAIRSAGIDTFVIWQRPFD</sequence>
<keyword evidence="2" id="KW-1185">Reference proteome</keyword>
<reference evidence="1 2" key="1">
    <citation type="submission" date="2020-03" db="EMBL/GenBank/DDBJ databases">
        <title>Genomic Encyclopedia of Type Strains, Phase IV (KMG-IV): sequencing the most valuable type-strain genomes for metagenomic binning, comparative biology and taxonomic classification.</title>
        <authorList>
            <person name="Goeker M."/>
        </authorList>
    </citation>
    <scope>NUCLEOTIDE SEQUENCE [LARGE SCALE GENOMIC DNA]</scope>
    <source>
        <strain evidence="1 2">DSM 4733</strain>
    </source>
</reference>
<gene>
    <name evidence="1" type="ORF">FHR20_001104</name>
</gene>
<organism evidence="1 2">
    <name type="scientific">Sphingomonas leidyi</name>
    <dbReference type="NCBI Taxonomy" id="68569"/>
    <lineage>
        <taxon>Bacteria</taxon>
        <taxon>Pseudomonadati</taxon>
        <taxon>Pseudomonadota</taxon>
        <taxon>Alphaproteobacteria</taxon>
        <taxon>Sphingomonadales</taxon>
        <taxon>Sphingomonadaceae</taxon>
        <taxon>Sphingomonas</taxon>
    </lineage>
</organism>
<evidence type="ECO:0000313" key="1">
    <source>
        <dbReference type="EMBL" id="NIJ64173.1"/>
    </source>
</evidence>
<protein>
    <submittedName>
        <fullName evidence="1">Uncharacterized protein</fullName>
    </submittedName>
</protein>
<dbReference type="RefSeq" id="WP_167298564.1">
    <property type="nucleotide sequence ID" value="NZ_JAASQV010000001.1"/>
</dbReference>
<dbReference type="AlphaFoldDB" id="A0A7X5UXU1"/>
<proteinExistence type="predicted"/>
<dbReference type="EMBL" id="JAASQV010000001">
    <property type="protein sequence ID" value="NIJ64173.1"/>
    <property type="molecule type" value="Genomic_DNA"/>
</dbReference>